<dbReference type="STRING" id="53326.A0A016S7F2"/>
<feature type="region of interest" description="Disordered" evidence="1">
    <location>
        <begin position="47"/>
        <end position="66"/>
    </location>
</feature>
<evidence type="ECO:0000313" key="2">
    <source>
        <dbReference type="EMBL" id="EYB86528.1"/>
    </source>
</evidence>
<dbReference type="EMBL" id="JARK01001613">
    <property type="protein sequence ID" value="EYB86528.1"/>
    <property type="molecule type" value="Genomic_DNA"/>
</dbReference>
<sequence>MNDLSNDFGGAAMPSESSLPSLELPEQYVPSLVQSWQPCSTRPASYSKVVSLSPNESESTSSSSMSPRSEYYRLMYACLQEKFDYVQASTDRLRDRLYHVKKEVTYLKRMKRVLIRRLARYGESYSYAPLEIPDNVDIEDPIVKKRKERRERERERKEAQRAARRAQQAATDEKPPTNTDSVAEVQPAPPQPPTSTSEQSATEQIPLDSGQEPSTSQPS</sequence>
<protein>
    <submittedName>
        <fullName evidence="2">Uncharacterized protein</fullName>
    </submittedName>
</protein>
<accession>A0A016S7F2</accession>
<dbReference type="AlphaFoldDB" id="A0A016S7F2"/>
<dbReference type="Proteomes" id="UP000024635">
    <property type="component" value="Unassembled WGS sequence"/>
</dbReference>
<name>A0A016S7F2_9BILA</name>
<feature type="compositionally biased region" description="Basic and acidic residues" evidence="1">
    <location>
        <begin position="150"/>
        <end position="161"/>
    </location>
</feature>
<proteinExistence type="predicted"/>
<gene>
    <name evidence="2" type="primary">Acey_s0277.g1117</name>
    <name evidence="2" type="ORF">Y032_0277g1117</name>
</gene>
<comment type="caution">
    <text evidence="2">The sequence shown here is derived from an EMBL/GenBank/DDBJ whole genome shotgun (WGS) entry which is preliminary data.</text>
</comment>
<dbReference type="OrthoDB" id="5875701at2759"/>
<evidence type="ECO:0000313" key="3">
    <source>
        <dbReference type="Proteomes" id="UP000024635"/>
    </source>
</evidence>
<feature type="compositionally biased region" description="Low complexity" evidence="1">
    <location>
        <begin position="51"/>
        <end position="66"/>
    </location>
</feature>
<keyword evidence="3" id="KW-1185">Reference proteome</keyword>
<feature type="compositionally biased region" description="Low complexity" evidence="1">
    <location>
        <begin position="194"/>
        <end position="204"/>
    </location>
</feature>
<reference evidence="3" key="1">
    <citation type="journal article" date="2015" name="Nat. Genet.">
        <title>The genome and transcriptome of the zoonotic hookworm Ancylostoma ceylanicum identify infection-specific gene families.</title>
        <authorList>
            <person name="Schwarz E.M."/>
            <person name="Hu Y."/>
            <person name="Antoshechkin I."/>
            <person name="Miller M.M."/>
            <person name="Sternberg P.W."/>
            <person name="Aroian R.V."/>
        </authorList>
    </citation>
    <scope>NUCLEOTIDE SEQUENCE</scope>
    <source>
        <strain evidence="3">HY135</strain>
    </source>
</reference>
<evidence type="ECO:0000256" key="1">
    <source>
        <dbReference type="SAM" id="MobiDB-lite"/>
    </source>
</evidence>
<feature type="region of interest" description="Disordered" evidence="1">
    <location>
        <begin position="146"/>
        <end position="219"/>
    </location>
</feature>
<organism evidence="2 3">
    <name type="scientific">Ancylostoma ceylanicum</name>
    <dbReference type="NCBI Taxonomy" id="53326"/>
    <lineage>
        <taxon>Eukaryota</taxon>
        <taxon>Metazoa</taxon>
        <taxon>Ecdysozoa</taxon>
        <taxon>Nematoda</taxon>
        <taxon>Chromadorea</taxon>
        <taxon>Rhabditida</taxon>
        <taxon>Rhabditina</taxon>
        <taxon>Rhabditomorpha</taxon>
        <taxon>Strongyloidea</taxon>
        <taxon>Ancylostomatidae</taxon>
        <taxon>Ancylostomatinae</taxon>
        <taxon>Ancylostoma</taxon>
    </lineage>
</organism>